<dbReference type="AlphaFoldDB" id="A0A951PRX2"/>
<sequence>MPATMEVCVRWGRQEIAHDEALGFERVLTPTVFPYLEDTPQAREYYLLAQRIKDVALFNFSPQNDDQAGVMRNEQHYWQCKSILLANKILKVFPDHTQLEDLVQQLLSERSFKRLQIDVAAYLSLYYLLKAGESEIKDWAKPKGIDYPFKDFLQLFIHILKTNFDYSYQNVVSDPNPLWFSKRAEKDRLRRWIKFFADHYSDDEQEEQKYINFLMDTGWEGYSLLVLKNLKRIKPFGQLWNIYLKFQRARIKAIDDVLYWKDNIPYQTTQTCQKLPIKSIRSPTGASTFDFVYKT</sequence>
<protein>
    <submittedName>
        <fullName evidence="1">Uncharacterized protein</fullName>
    </submittedName>
</protein>
<comment type="caution">
    <text evidence="1">The sequence shown here is derived from an EMBL/GenBank/DDBJ whole genome shotgun (WGS) entry which is preliminary data.</text>
</comment>
<dbReference type="Proteomes" id="UP000753908">
    <property type="component" value="Unassembled WGS sequence"/>
</dbReference>
<evidence type="ECO:0000313" key="1">
    <source>
        <dbReference type="EMBL" id="MBW4548598.1"/>
    </source>
</evidence>
<proteinExistence type="predicted"/>
<dbReference type="EMBL" id="JAHHIF010000066">
    <property type="protein sequence ID" value="MBW4548598.1"/>
    <property type="molecule type" value="Genomic_DNA"/>
</dbReference>
<reference evidence="1" key="2">
    <citation type="journal article" date="2022" name="Microbiol. Resour. Announc.">
        <title>Metagenome Sequencing to Explore Phylogenomics of Terrestrial Cyanobacteria.</title>
        <authorList>
            <person name="Ward R.D."/>
            <person name="Stajich J.E."/>
            <person name="Johansen J.R."/>
            <person name="Huntemann M."/>
            <person name="Clum A."/>
            <person name="Foster B."/>
            <person name="Foster B."/>
            <person name="Roux S."/>
            <person name="Palaniappan K."/>
            <person name="Varghese N."/>
            <person name="Mukherjee S."/>
            <person name="Reddy T.B.K."/>
            <person name="Daum C."/>
            <person name="Copeland A."/>
            <person name="Chen I.A."/>
            <person name="Ivanova N.N."/>
            <person name="Kyrpides N.C."/>
            <person name="Shapiro N."/>
            <person name="Eloe-Fadrosh E.A."/>
            <person name="Pietrasiak N."/>
        </authorList>
    </citation>
    <scope>NUCLEOTIDE SEQUENCE</scope>
    <source>
        <strain evidence="1">CPER-KK1</strain>
    </source>
</reference>
<evidence type="ECO:0000313" key="2">
    <source>
        <dbReference type="Proteomes" id="UP000753908"/>
    </source>
</evidence>
<accession>A0A951PRX2</accession>
<reference evidence="1" key="1">
    <citation type="submission" date="2021-05" db="EMBL/GenBank/DDBJ databases">
        <authorList>
            <person name="Pietrasiak N."/>
            <person name="Ward R."/>
            <person name="Stajich J.E."/>
            <person name="Kurbessoian T."/>
        </authorList>
    </citation>
    <scope>NUCLEOTIDE SEQUENCE</scope>
    <source>
        <strain evidence="1">CPER-KK1</strain>
    </source>
</reference>
<name>A0A951PRX2_9CYAN</name>
<organism evidence="1 2">
    <name type="scientific">Symplocastrum torsivum CPER-KK1</name>
    <dbReference type="NCBI Taxonomy" id="450513"/>
    <lineage>
        <taxon>Bacteria</taxon>
        <taxon>Bacillati</taxon>
        <taxon>Cyanobacteriota</taxon>
        <taxon>Cyanophyceae</taxon>
        <taxon>Oscillatoriophycideae</taxon>
        <taxon>Oscillatoriales</taxon>
        <taxon>Microcoleaceae</taxon>
        <taxon>Symplocastrum</taxon>
    </lineage>
</organism>
<gene>
    <name evidence="1" type="ORF">KME25_29830</name>
</gene>